<dbReference type="InterPro" id="IPR028994">
    <property type="entry name" value="Integrin_alpha_N"/>
</dbReference>
<reference evidence="2 3" key="1">
    <citation type="submission" date="2019-02" db="EMBL/GenBank/DDBJ databases">
        <title>Deep-cultivation of Planctomycetes and their phenomic and genomic characterization uncovers novel biology.</title>
        <authorList>
            <person name="Wiegand S."/>
            <person name="Jogler M."/>
            <person name="Boedeker C."/>
            <person name="Pinto D."/>
            <person name="Vollmers J."/>
            <person name="Rivas-Marin E."/>
            <person name="Kohn T."/>
            <person name="Peeters S.H."/>
            <person name="Heuer A."/>
            <person name="Rast P."/>
            <person name="Oberbeckmann S."/>
            <person name="Bunk B."/>
            <person name="Jeske O."/>
            <person name="Meyerdierks A."/>
            <person name="Storesund J.E."/>
            <person name="Kallscheuer N."/>
            <person name="Luecker S."/>
            <person name="Lage O.M."/>
            <person name="Pohl T."/>
            <person name="Merkel B.J."/>
            <person name="Hornburger P."/>
            <person name="Mueller R.-W."/>
            <person name="Bruemmer F."/>
            <person name="Labrenz M."/>
            <person name="Spormann A.M."/>
            <person name="Op Den Camp H."/>
            <person name="Overmann J."/>
            <person name="Amann R."/>
            <person name="Jetten M.S.M."/>
            <person name="Mascher T."/>
            <person name="Medema M.H."/>
            <person name="Devos D.P."/>
            <person name="Kaster A.-K."/>
            <person name="Ovreas L."/>
            <person name="Rohde M."/>
            <person name="Galperin M.Y."/>
            <person name="Jogler C."/>
        </authorList>
    </citation>
    <scope>NUCLEOTIDE SEQUENCE [LARGE SCALE GENOMIC DNA]</scope>
    <source>
        <strain evidence="2 3">CA13</strain>
    </source>
</reference>
<proteinExistence type="predicted"/>
<comment type="caution">
    <text evidence="2">The sequence shown here is derived from an EMBL/GenBank/DDBJ whole genome shotgun (WGS) entry which is preliminary data.</text>
</comment>
<accession>A0A5C5YXM7</accession>
<evidence type="ECO:0000313" key="3">
    <source>
        <dbReference type="Proteomes" id="UP000315010"/>
    </source>
</evidence>
<keyword evidence="3" id="KW-1185">Reference proteome</keyword>
<dbReference type="AlphaFoldDB" id="A0A5C5YXM7"/>
<evidence type="ECO:0000313" key="2">
    <source>
        <dbReference type="EMBL" id="TWT79782.1"/>
    </source>
</evidence>
<dbReference type="SUPFAM" id="SSF69318">
    <property type="entry name" value="Integrin alpha N-terminal domain"/>
    <property type="match status" value="1"/>
</dbReference>
<gene>
    <name evidence="2" type="ORF">CA13_11890</name>
</gene>
<protein>
    <submittedName>
        <fullName evidence="2">FG-GAP repeat protein</fullName>
    </submittedName>
</protein>
<dbReference type="InterPro" id="IPR013517">
    <property type="entry name" value="FG-GAP"/>
</dbReference>
<keyword evidence="1" id="KW-0732">Signal</keyword>
<dbReference type="PANTHER" id="PTHR46580:SF4">
    <property type="entry name" value="ATP_GTP-BINDING PROTEIN"/>
    <property type="match status" value="1"/>
</dbReference>
<dbReference type="PANTHER" id="PTHR46580">
    <property type="entry name" value="SENSOR KINASE-RELATED"/>
    <property type="match status" value="1"/>
</dbReference>
<dbReference type="OrthoDB" id="227135at2"/>
<sequence>MTHSNHYKPLAIDLPRMCIGLCIPLLLTVSGCSVEPAKPSPTKTTAETAKSEAEHFETKIENFCGACHGVPRPSSFPKDAWAEEVNQGFRLFLNSGRTDLDPPTPQGAVLEYYQDNAPETLVLERPQHSDTPMSVSFHRQDIPILIDDAAVSVATVRWLPESSGEVKVTKKEAGILLCDMARGHLMHIPMGSKMDGSTTDHVQLDAKLLETFHNIASVEPTDLDRDSKLDYLLADLGSYAPSDHSKGKVYWLHQNSDGEWVKQILLHRVGRVAFVKAADFDGDQKTDIVVSEFGWRKTGSVIFLRNQTTDPDKPKFAKETIDERSGAIQIHTCDLNNDGHLDFVTVLSQEHELVMGYLNDGKGHFKPQLIWAADFPSYGSNGVELVDLDDDGDLDILYTNGDAFDDNFLKPYFAIQWLENRGTYPYTHHPIATMPGVHRALPADFDGDGDLDIIACALLPTLIKNRTDFSLDSVVFLENVEGQYMRHSLEKETLNHGSLDVGDFDGDGDLDFATGEFWPLSKERSVSIWWNDLQAKQPHAQEASK</sequence>
<dbReference type="Pfam" id="PF13517">
    <property type="entry name" value="FG-GAP_3"/>
    <property type="match status" value="2"/>
</dbReference>
<dbReference type="Proteomes" id="UP000315010">
    <property type="component" value="Unassembled WGS sequence"/>
</dbReference>
<dbReference type="Gene3D" id="2.130.10.130">
    <property type="entry name" value="Integrin alpha, N-terminal"/>
    <property type="match status" value="1"/>
</dbReference>
<evidence type="ECO:0000256" key="1">
    <source>
        <dbReference type="ARBA" id="ARBA00022729"/>
    </source>
</evidence>
<organism evidence="2 3">
    <name type="scientific">Novipirellula herctigrandis</name>
    <dbReference type="NCBI Taxonomy" id="2527986"/>
    <lineage>
        <taxon>Bacteria</taxon>
        <taxon>Pseudomonadati</taxon>
        <taxon>Planctomycetota</taxon>
        <taxon>Planctomycetia</taxon>
        <taxon>Pirellulales</taxon>
        <taxon>Pirellulaceae</taxon>
        <taxon>Novipirellula</taxon>
    </lineage>
</organism>
<dbReference type="EMBL" id="SJPJ01000001">
    <property type="protein sequence ID" value="TWT79782.1"/>
    <property type="molecule type" value="Genomic_DNA"/>
</dbReference>
<name>A0A5C5YXM7_9BACT</name>
<dbReference type="RefSeq" id="WP_146394927.1">
    <property type="nucleotide sequence ID" value="NZ_SJPJ01000001.1"/>
</dbReference>